<dbReference type="InterPro" id="IPR011701">
    <property type="entry name" value="MFS"/>
</dbReference>
<keyword evidence="3" id="KW-1003">Cell membrane</keyword>
<feature type="transmembrane region" description="Helical" evidence="8">
    <location>
        <begin position="51"/>
        <end position="74"/>
    </location>
</feature>
<proteinExistence type="predicted"/>
<dbReference type="Gene3D" id="1.20.1250.20">
    <property type="entry name" value="MFS general substrate transporter like domains"/>
    <property type="match status" value="2"/>
</dbReference>
<evidence type="ECO:0000256" key="6">
    <source>
        <dbReference type="ARBA" id="ARBA00023136"/>
    </source>
</evidence>
<keyword evidence="4 8" id="KW-0812">Transmembrane</keyword>
<comment type="caution">
    <text evidence="9">The sequence shown here is derived from an EMBL/GenBank/DDBJ whole genome shotgun (WGS) entry which is preliminary data.</text>
</comment>
<feature type="transmembrane region" description="Helical" evidence="8">
    <location>
        <begin position="159"/>
        <end position="185"/>
    </location>
</feature>
<protein>
    <submittedName>
        <fullName evidence="9">MFS transporter</fullName>
    </submittedName>
</protein>
<feature type="transmembrane region" description="Helical" evidence="8">
    <location>
        <begin position="197"/>
        <end position="225"/>
    </location>
</feature>
<dbReference type="Proteomes" id="UP000215896">
    <property type="component" value="Unassembled WGS sequence"/>
</dbReference>
<dbReference type="EMBL" id="NMVO01000019">
    <property type="protein sequence ID" value="OYO07987.1"/>
    <property type="molecule type" value="Genomic_DNA"/>
</dbReference>
<dbReference type="PROSITE" id="PS00217">
    <property type="entry name" value="SUGAR_TRANSPORT_2"/>
    <property type="match status" value="1"/>
</dbReference>
<feature type="transmembrane region" description="Helical" evidence="8">
    <location>
        <begin position="287"/>
        <end position="304"/>
    </location>
</feature>
<dbReference type="AlphaFoldDB" id="A0A255FWE1"/>
<dbReference type="PROSITE" id="PS00216">
    <property type="entry name" value="SUGAR_TRANSPORT_1"/>
    <property type="match status" value="1"/>
</dbReference>
<accession>A0A4R6LUS1</accession>
<evidence type="ECO:0000313" key="9">
    <source>
        <dbReference type="EMBL" id="OYO07987.1"/>
    </source>
</evidence>
<dbReference type="SUPFAM" id="SSF103473">
    <property type="entry name" value="MFS general substrate transporter"/>
    <property type="match status" value="1"/>
</dbReference>
<dbReference type="GO" id="GO:0005886">
    <property type="term" value="C:plasma membrane"/>
    <property type="evidence" value="ECO:0007669"/>
    <property type="project" value="UniProtKB-SubCell"/>
</dbReference>
<comment type="subcellular location">
    <subcellularLocation>
        <location evidence="1">Cell membrane</location>
        <topology evidence="1">Multi-pass membrane protein</topology>
    </subcellularLocation>
</comment>
<evidence type="ECO:0000256" key="2">
    <source>
        <dbReference type="ARBA" id="ARBA00022448"/>
    </source>
</evidence>
<keyword evidence="10" id="KW-1185">Reference proteome</keyword>
<evidence type="ECO:0000256" key="7">
    <source>
        <dbReference type="SAM" id="MobiDB-lite"/>
    </source>
</evidence>
<keyword evidence="2" id="KW-0813">Transport</keyword>
<evidence type="ECO:0000313" key="10">
    <source>
        <dbReference type="Proteomes" id="UP000215896"/>
    </source>
</evidence>
<dbReference type="GO" id="GO:0022857">
    <property type="term" value="F:transmembrane transporter activity"/>
    <property type="evidence" value="ECO:0007669"/>
    <property type="project" value="InterPro"/>
</dbReference>
<feature type="transmembrane region" description="Helical" evidence="8">
    <location>
        <begin position="246"/>
        <end position="267"/>
    </location>
</feature>
<evidence type="ECO:0000256" key="3">
    <source>
        <dbReference type="ARBA" id="ARBA00022475"/>
    </source>
</evidence>
<evidence type="ECO:0000256" key="8">
    <source>
        <dbReference type="SAM" id="Phobius"/>
    </source>
</evidence>
<sequence>MSSESQAPAQASLNTPQMRRILSSAFLGSVIEFYDFSLFSIAAALVFKSVYFAGLSPTLATFSAFATLATGYLARPLGGVIFGHFGDRLGRKKMLVLSMLMMGAGTVGIGLLPGVAQIGAAAPVLLLLLRILQGIAVGGEWGGAATLALEHAPGGRRGLAATFASSGAPAGALLATLVTSLFTMLPREQFLAWGWRVPFLLSFVLVIVGLWVRASVSESPIFVAASKKAEERRLPIAQVLTQHPKMVIVGILVATAQFTVSGLMAVWAVSRSVDAGANQTHVLNLKATSAVMLLVVCFVAAILSDRFGRKLIMGIGMVGMAVAAYPVLLLVESGTATGFGVAIMLSQFMQGLMFGPLAGYLSELFPTKVRFTGASLTYQGGSTLGAGFSPAIATAVIAAGGVAALSGLWVGVLAICLLAMIVASPRGRDKVDLEAIDDSAEGEPAVPSAEPKQPTVN</sequence>
<organism evidence="9 10">
    <name type="scientific">Enemella evansiae</name>
    <dbReference type="NCBI Taxonomy" id="2016499"/>
    <lineage>
        <taxon>Bacteria</taxon>
        <taxon>Bacillati</taxon>
        <taxon>Actinomycetota</taxon>
        <taxon>Actinomycetes</taxon>
        <taxon>Propionibacteriales</taxon>
        <taxon>Propionibacteriaceae</taxon>
        <taxon>Enemella</taxon>
    </lineage>
</organism>
<dbReference type="Pfam" id="PF07690">
    <property type="entry name" value="MFS_1"/>
    <property type="match status" value="1"/>
</dbReference>
<feature type="transmembrane region" description="Helical" evidence="8">
    <location>
        <begin position="382"/>
        <end position="400"/>
    </location>
</feature>
<dbReference type="CDD" id="cd17369">
    <property type="entry name" value="MFS_ShiA_like"/>
    <property type="match status" value="1"/>
</dbReference>
<keyword evidence="6 8" id="KW-0472">Membrane</keyword>
<dbReference type="InterPro" id="IPR036259">
    <property type="entry name" value="MFS_trans_sf"/>
</dbReference>
<name>A0A255FWE1_9ACTN</name>
<feature type="region of interest" description="Disordered" evidence="7">
    <location>
        <begin position="433"/>
        <end position="457"/>
    </location>
</feature>
<dbReference type="PANTHER" id="PTHR43045">
    <property type="entry name" value="SHIKIMATE TRANSPORTER"/>
    <property type="match status" value="1"/>
</dbReference>
<feature type="transmembrane region" description="Helical" evidence="8">
    <location>
        <begin position="311"/>
        <end position="331"/>
    </location>
</feature>
<dbReference type="InterPro" id="IPR005829">
    <property type="entry name" value="Sugar_transporter_CS"/>
</dbReference>
<dbReference type="PROSITE" id="PS50850">
    <property type="entry name" value="MFS"/>
    <property type="match status" value="1"/>
</dbReference>
<feature type="transmembrane region" description="Helical" evidence="8">
    <location>
        <begin position="21"/>
        <end position="45"/>
    </location>
</feature>
<evidence type="ECO:0000256" key="5">
    <source>
        <dbReference type="ARBA" id="ARBA00022989"/>
    </source>
</evidence>
<dbReference type="InterPro" id="IPR020846">
    <property type="entry name" value="MFS_dom"/>
</dbReference>
<feature type="transmembrane region" description="Helical" evidence="8">
    <location>
        <begin position="94"/>
        <end position="112"/>
    </location>
</feature>
<keyword evidence="5 8" id="KW-1133">Transmembrane helix</keyword>
<feature type="transmembrane region" description="Helical" evidence="8">
    <location>
        <begin position="406"/>
        <end position="423"/>
    </location>
</feature>
<accession>A0A255FWE1</accession>
<evidence type="ECO:0000256" key="1">
    <source>
        <dbReference type="ARBA" id="ARBA00004651"/>
    </source>
</evidence>
<evidence type="ECO:0000256" key="4">
    <source>
        <dbReference type="ARBA" id="ARBA00022692"/>
    </source>
</evidence>
<dbReference type="OrthoDB" id="9066401at2"/>
<reference evidence="9 10" key="1">
    <citation type="submission" date="2017-07" db="EMBL/GenBank/DDBJ databases">
        <title>Draft whole genome sequences of clinical Proprionibacteriaceae strains.</title>
        <authorList>
            <person name="Bernier A.-M."/>
            <person name="Bernard K."/>
            <person name="Domingo M.-C."/>
        </authorList>
    </citation>
    <scope>NUCLEOTIDE SEQUENCE [LARGE SCALE GENOMIC DNA]</scope>
    <source>
        <strain evidence="9 10">NML 030167</strain>
    </source>
</reference>
<feature type="transmembrane region" description="Helical" evidence="8">
    <location>
        <begin position="337"/>
        <end position="361"/>
    </location>
</feature>
<dbReference type="PANTHER" id="PTHR43045:SF1">
    <property type="entry name" value="SHIKIMATE TRANSPORTER"/>
    <property type="match status" value="1"/>
</dbReference>
<gene>
    <name evidence="9" type="ORF">CGZ94_21310</name>
</gene>